<comment type="caution">
    <text evidence="1">The sequence shown here is derived from an EMBL/GenBank/DDBJ whole genome shotgun (WGS) entry which is preliminary data.</text>
</comment>
<keyword evidence="2" id="KW-1185">Reference proteome</keyword>
<evidence type="ECO:0000313" key="1">
    <source>
        <dbReference type="EMBL" id="ORY95518.1"/>
    </source>
</evidence>
<accession>A0A1X2HA48</accession>
<dbReference type="EMBL" id="MCGN01000006">
    <property type="protein sequence ID" value="ORY95518.1"/>
    <property type="molecule type" value="Genomic_DNA"/>
</dbReference>
<protein>
    <recommendedName>
        <fullName evidence="3">Cysteine-rich transmembrane CYSTM domain-containing protein</fullName>
    </recommendedName>
</protein>
<evidence type="ECO:0000313" key="2">
    <source>
        <dbReference type="Proteomes" id="UP000242180"/>
    </source>
</evidence>
<reference evidence="1 2" key="1">
    <citation type="submission" date="2016-07" db="EMBL/GenBank/DDBJ databases">
        <title>Pervasive Adenine N6-methylation of Active Genes in Fungi.</title>
        <authorList>
            <consortium name="DOE Joint Genome Institute"/>
            <person name="Mondo S.J."/>
            <person name="Dannebaum R.O."/>
            <person name="Kuo R.C."/>
            <person name="Labutti K."/>
            <person name="Haridas S."/>
            <person name="Kuo A."/>
            <person name="Salamov A."/>
            <person name="Ahrendt S.R."/>
            <person name="Lipzen A."/>
            <person name="Sullivan W."/>
            <person name="Andreopoulos W.B."/>
            <person name="Clum A."/>
            <person name="Lindquist E."/>
            <person name="Daum C."/>
            <person name="Ramamoorthy G.K."/>
            <person name="Gryganskyi A."/>
            <person name="Culley D."/>
            <person name="Magnuson J.K."/>
            <person name="James T.Y."/>
            <person name="O'Malley M.A."/>
            <person name="Stajich J.E."/>
            <person name="Spatafora J.W."/>
            <person name="Visel A."/>
            <person name="Grigoriev I.V."/>
        </authorList>
    </citation>
    <scope>NUCLEOTIDE SEQUENCE [LARGE SCALE GENOMIC DNA]</scope>
    <source>
        <strain evidence="1 2">NRRL 2496</strain>
    </source>
</reference>
<dbReference type="OrthoDB" id="2230200at2759"/>
<dbReference type="InParanoid" id="A0A1X2HA48"/>
<name>A0A1X2HA48_SYNRA</name>
<dbReference type="AlphaFoldDB" id="A0A1X2HA48"/>
<sequence length="83" mass="8930">MSQEQAAPAMSAQSYPAQTMAMDANVNNNAAEQLQKQDEAAQSSMLRLRGGGCVKDCLATICCCCALEAICWYVICELDEICC</sequence>
<organism evidence="1 2">
    <name type="scientific">Syncephalastrum racemosum</name>
    <name type="common">Filamentous fungus</name>
    <dbReference type="NCBI Taxonomy" id="13706"/>
    <lineage>
        <taxon>Eukaryota</taxon>
        <taxon>Fungi</taxon>
        <taxon>Fungi incertae sedis</taxon>
        <taxon>Mucoromycota</taxon>
        <taxon>Mucoromycotina</taxon>
        <taxon>Mucoromycetes</taxon>
        <taxon>Mucorales</taxon>
        <taxon>Syncephalastraceae</taxon>
        <taxon>Syncephalastrum</taxon>
    </lineage>
</organism>
<dbReference type="OMA" id="CELDEIC"/>
<dbReference type="Proteomes" id="UP000242180">
    <property type="component" value="Unassembled WGS sequence"/>
</dbReference>
<evidence type="ECO:0008006" key="3">
    <source>
        <dbReference type="Google" id="ProtNLM"/>
    </source>
</evidence>
<proteinExistence type="predicted"/>
<gene>
    <name evidence="1" type="ORF">BCR43DRAFT_525240</name>
</gene>